<proteinExistence type="predicted"/>
<dbReference type="Pfam" id="PF13391">
    <property type="entry name" value="HNH_2"/>
    <property type="match status" value="1"/>
</dbReference>
<evidence type="ECO:0000313" key="5">
    <source>
        <dbReference type="Proteomes" id="UP000266272"/>
    </source>
</evidence>
<comment type="caution">
    <text evidence="4">The sequence shown here is derived from an EMBL/GenBank/DDBJ whole genome shotgun (WGS) entry which is preliminary data.</text>
</comment>
<feature type="compositionally biased region" description="Basic and acidic residues" evidence="1">
    <location>
        <begin position="350"/>
        <end position="364"/>
    </location>
</feature>
<keyword evidence="4" id="KW-0540">Nuclease</keyword>
<keyword evidence="5" id="KW-1185">Reference proteome</keyword>
<dbReference type="InterPro" id="IPR003615">
    <property type="entry name" value="HNH_nuc"/>
</dbReference>
<feature type="compositionally biased region" description="Low complexity" evidence="1">
    <location>
        <begin position="328"/>
        <end position="349"/>
    </location>
</feature>
<feature type="region of interest" description="Disordered" evidence="1">
    <location>
        <begin position="319"/>
        <end position="364"/>
    </location>
</feature>
<evidence type="ECO:0000259" key="3">
    <source>
        <dbReference type="Pfam" id="PF13391"/>
    </source>
</evidence>
<dbReference type="GO" id="GO:0004519">
    <property type="term" value="F:endonuclease activity"/>
    <property type="evidence" value="ECO:0007669"/>
    <property type="project" value="UniProtKB-KW"/>
</dbReference>
<keyword evidence="4" id="KW-0255">Endonuclease</keyword>
<sequence length="364" mass="41816">MTSLNIKYRRQPYADNDCELVTFLHPGYPDGQNVLLILPAVDRGGIHHGTALSACAILANCNWDGFLSTTRYGRPIKDSMSDVLKSQQYYFCIRNGYIFLFSLLLDGMLVLIKLVDDQYPVIPSFAHFSCPTTLPFLWDHIMAPAINPATTDDVVTRDKTCRVTASHEPNEVALIIPESQSEWWQRNGMFNHTNNTDPSAGIHSADNAILLRSDLHKLWDEHRFTIVPKVSKWMIHVLWKSPWEDLEKDYQNLQLQELHGVSRHLLFCRHALAIFSKSVFLSQGVPRNLVTINSDGTTQARIYSFDEYKCFLSPVSMANSLSHSPGGQQQQQQQQQEEQQQEQQEQEQQPQEHQEQQQEHQEQQ</sequence>
<evidence type="ECO:0000313" key="4">
    <source>
        <dbReference type="EMBL" id="RFU75046.1"/>
    </source>
</evidence>
<dbReference type="EMBL" id="PXOA01000481">
    <property type="protein sequence ID" value="RFU75046.1"/>
    <property type="molecule type" value="Genomic_DNA"/>
</dbReference>
<keyword evidence="2" id="KW-0812">Transmembrane</keyword>
<keyword evidence="2" id="KW-0472">Membrane</keyword>
<dbReference type="OrthoDB" id="2142759at2759"/>
<dbReference type="Proteomes" id="UP000266272">
    <property type="component" value="Unassembled WGS sequence"/>
</dbReference>
<protein>
    <submittedName>
        <fullName evidence="4">Hnh endonuclease domain-containing</fullName>
    </submittedName>
</protein>
<name>A0A395NG00_TRIAR</name>
<gene>
    <name evidence="4" type="ORF">TARUN_7211</name>
</gene>
<organism evidence="4 5">
    <name type="scientific">Trichoderma arundinaceum</name>
    <dbReference type="NCBI Taxonomy" id="490622"/>
    <lineage>
        <taxon>Eukaryota</taxon>
        <taxon>Fungi</taxon>
        <taxon>Dikarya</taxon>
        <taxon>Ascomycota</taxon>
        <taxon>Pezizomycotina</taxon>
        <taxon>Sordariomycetes</taxon>
        <taxon>Hypocreomycetidae</taxon>
        <taxon>Hypocreales</taxon>
        <taxon>Hypocreaceae</taxon>
        <taxon>Trichoderma</taxon>
    </lineage>
</organism>
<reference evidence="4 5" key="1">
    <citation type="journal article" date="2018" name="PLoS Pathog.">
        <title>Evolution of structural diversity of trichothecenes, a family of toxins produced by plant pathogenic and entomopathogenic fungi.</title>
        <authorList>
            <person name="Proctor R.H."/>
            <person name="McCormick S.P."/>
            <person name="Kim H.S."/>
            <person name="Cardoza R.E."/>
            <person name="Stanley A.M."/>
            <person name="Lindo L."/>
            <person name="Kelly A."/>
            <person name="Brown D.W."/>
            <person name="Lee T."/>
            <person name="Vaughan M.M."/>
            <person name="Alexander N.J."/>
            <person name="Busman M."/>
            <person name="Gutierrez S."/>
        </authorList>
    </citation>
    <scope>NUCLEOTIDE SEQUENCE [LARGE SCALE GENOMIC DNA]</scope>
    <source>
        <strain evidence="4 5">IBT 40837</strain>
    </source>
</reference>
<feature type="transmembrane region" description="Helical" evidence="2">
    <location>
        <begin position="96"/>
        <end position="115"/>
    </location>
</feature>
<dbReference type="STRING" id="490622.A0A395NG00"/>
<dbReference type="AlphaFoldDB" id="A0A395NG00"/>
<accession>A0A395NG00</accession>
<evidence type="ECO:0000256" key="1">
    <source>
        <dbReference type="SAM" id="MobiDB-lite"/>
    </source>
</evidence>
<keyword evidence="4" id="KW-0378">Hydrolase</keyword>
<feature type="domain" description="HNH nuclease" evidence="3">
    <location>
        <begin position="161"/>
        <end position="227"/>
    </location>
</feature>
<feature type="non-terminal residue" evidence="4">
    <location>
        <position position="364"/>
    </location>
</feature>
<evidence type="ECO:0000256" key="2">
    <source>
        <dbReference type="SAM" id="Phobius"/>
    </source>
</evidence>
<keyword evidence="2" id="KW-1133">Transmembrane helix</keyword>